<evidence type="ECO:0000256" key="2">
    <source>
        <dbReference type="ARBA" id="ARBA00022801"/>
    </source>
</evidence>
<keyword evidence="7" id="KW-1185">Reference proteome</keyword>
<evidence type="ECO:0000313" key="7">
    <source>
        <dbReference type="Proteomes" id="UP000286921"/>
    </source>
</evidence>
<protein>
    <submittedName>
        <fullName evidence="6">Monoterpene epsilon-lactone hydrolase</fullName>
    </submittedName>
</protein>
<evidence type="ECO:0000256" key="4">
    <source>
        <dbReference type="SAM" id="MobiDB-lite"/>
    </source>
</evidence>
<dbReference type="PANTHER" id="PTHR48081:SF17">
    <property type="entry name" value="ALPHA_BETA HYDROLASE FOLD-3 DOMAIN-CONTAINING PROTEIN"/>
    <property type="match status" value="1"/>
</dbReference>
<dbReference type="Gene3D" id="3.40.50.1820">
    <property type="entry name" value="alpha/beta hydrolase"/>
    <property type="match status" value="1"/>
</dbReference>
<dbReference type="Pfam" id="PF07859">
    <property type="entry name" value="Abhydrolase_3"/>
    <property type="match status" value="1"/>
</dbReference>
<dbReference type="InterPro" id="IPR050300">
    <property type="entry name" value="GDXG_lipolytic_enzyme"/>
</dbReference>
<proteinExistence type="inferred from homology"/>
<evidence type="ECO:0000256" key="1">
    <source>
        <dbReference type="ARBA" id="ARBA00010515"/>
    </source>
</evidence>
<sequence>MHNMLSFDSLLSRDRLKDEGSVFLVPFSNHDSSDKSAYEFGAPDAESIQDSVTKKRRHAVYFPRPPVWCPPQQSRTSSLSASSSSSCTIETCSGHAANDSEMLEDAYSCIADGCEATAALADMVSRTLTNQSKSDQETIILHDWPARDRPQAWQQLGSAGKYILSDRRASVQHCPSRVLLQSSVCHKGKGIPARLQAYKDIRLGLDEKRSIHEGSLVICVDPAYTLSDHDKPCSDEFDLVSGNIFVVCRLYSDLWALCAGASPPQSEKVFGETITTEPMRLAFLPLCAVTLAANFSAFNQRCITYARDKSEEPRYPGNGLPVMPPPRTSSLSDGKQISRGNRRHIAFPEVVYDAFDRISECSDVDFVPADSSLENVLSDLTDRGSRRLQRLGNLGIGVRVDIQIIVDHVYYAVDSSHASAHLSSVMSSKWICKHNNELMALINSRHPISPTMPSIRAILYNTFALTTLPIRILGTLIYYLPHFTRPHPAWTYRQVISVKLFYIWLSDQTAVEYRTPKTLTPGREGDRFIIINPPDTTTSNQLALYLSRDSILTSVPSVQPVPIGAVWHPALPSSKPARVILHFHGGAYVLGGVRLKDNSWSPSILSKVMACPVMLPQYRLSVERNASFPAALQDGITAYVYVLEVLGIEPQNIILSGDSAGGNLVLSMIRYWVEEKKKGTEVLPLPAAALLWSPWLDLSENGAQKVDRHPCRWVDYLSGDLLDWGIRRVTPEGWERGHRFLNPLGNGFKALGMPIFVHTGTSEVFFEDHVEFVEEMRALGNDVEFCETKDAPHDIFWAGKVLGFEREAEEAMERARTFVRRVCWVD</sequence>
<dbReference type="Proteomes" id="UP000286921">
    <property type="component" value="Unassembled WGS sequence"/>
</dbReference>
<evidence type="ECO:0000256" key="3">
    <source>
        <dbReference type="PROSITE-ProRule" id="PRU10038"/>
    </source>
</evidence>
<feature type="region of interest" description="Disordered" evidence="4">
    <location>
        <begin position="313"/>
        <end position="335"/>
    </location>
</feature>
<gene>
    <name evidence="6" type="ORF">AAWM_06740</name>
</gene>
<accession>A0A401KX61</accession>
<evidence type="ECO:0000313" key="6">
    <source>
        <dbReference type="EMBL" id="GCB23855.1"/>
    </source>
</evidence>
<name>A0A401KX61_ASPAW</name>
<organism evidence="6 7">
    <name type="scientific">Aspergillus awamori</name>
    <name type="common">Black koji mold</name>
    <dbReference type="NCBI Taxonomy" id="105351"/>
    <lineage>
        <taxon>Eukaryota</taxon>
        <taxon>Fungi</taxon>
        <taxon>Dikarya</taxon>
        <taxon>Ascomycota</taxon>
        <taxon>Pezizomycotina</taxon>
        <taxon>Eurotiomycetes</taxon>
        <taxon>Eurotiomycetidae</taxon>
        <taxon>Eurotiales</taxon>
        <taxon>Aspergillaceae</taxon>
        <taxon>Aspergillus</taxon>
    </lineage>
</organism>
<dbReference type="GO" id="GO:0016787">
    <property type="term" value="F:hydrolase activity"/>
    <property type="evidence" value="ECO:0007669"/>
    <property type="project" value="UniProtKB-KW"/>
</dbReference>
<reference evidence="6 7" key="1">
    <citation type="submission" date="2016-09" db="EMBL/GenBank/DDBJ databases">
        <title>Aspergillus awamori IFM 58123T.</title>
        <authorList>
            <person name="Kusuya Y."/>
            <person name="Shimizu M."/>
            <person name="Takahashi H."/>
            <person name="Yaguchi T."/>
        </authorList>
    </citation>
    <scope>NUCLEOTIDE SEQUENCE [LARGE SCALE GENOMIC DNA]</scope>
    <source>
        <strain evidence="6 7">IFM 58123</strain>
    </source>
</reference>
<dbReference type="EMBL" id="BDHI01000015">
    <property type="protein sequence ID" value="GCB23855.1"/>
    <property type="molecule type" value="Genomic_DNA"/>
</dbReference>
<feature type="domain" description="Alpha/beta hydrolase fold-3" evidence="5">
    <location>
        <begin position="580"/>
        <end position="795"/>
    </location>
</feature>
<dbReference type="PROSITE" id="PS01174">
    <property type="entry name" value="LIPASE_GDXG_SER"/>
    <property type="match status" value="1"/>
</dbReference>
<keyword evidence="2 6" id="KW-0378">Hydrolase</keyword>
<dbReference type="AlphaFoldDB" id="A0A401KX61"/>
<dbReference type="SUPFAM" id="SSF53474">
    <property type="entry name" value="alpha/beta-Hydrolases"/>
    <property type="match status" value="1"/>
</dbReference>
<evidence type="ECO:0000259" key="5">
    <source>
        <dbReference type="Pfam" id="PF07859"/>
    </source>
</evidence>
<comment type="similarity">
    <text evidence="1">Belongs to the 'GDXG' lipolytic enzyme family.</text>
</comment>
<dbReference type="InterPro" id="IPR013094">
    <property type="entry name" value="AB_hydrolase_3"/>
</dbReference>
<dbReference type="STRING" id="105351.A0A401KX61"/>
<feature type="active site" evidence="3">
    <location>
        <position position="659"/>
    </location>
</feature>
<dbReference type="InterPro" id="IPR033140">
    <property type="entry name" value="Lipase_GDXG_put_SER_AS"/>
</dbReference>
<comment type="caution">
    <text evidence="6">The sequence shown here is derived from an EMBL/GenBank/DDBJ whole genome shotgun (WGS) entry which is preliminary data.</text>
</comment>
<dbReference type="InterPro" id="IPR029058">
    <property type="entry name" value="AB_hydrolase_fold"/>
</dbReference>
<dbReference type="PANTHER" id="PTHR48081">
    <property type="entry name" value="AB HYDROLASE SUPERFAMILY PROTEIN C4A8.06C"/>
    <property type="match status" value="1"/>
</dbReference>